<evidence type="ECO:0000256" key="4">
    <source>
        <dbReference type="ARBA" id="ARBA00023163"/>
    </source>
</evidence>
<evidence type="ECO:0000256" key="1">
    <source>
        <dbReference type="ARBA" id="ARBA00010641"/>
    </source>
</evidence>
<keyword evidence="8" id="KW-1185">Reference proteome</keyword>
<dbReference type="PANTHER" id="PTHR43133">
    <property type="entry name" value="RNA POLYMERASE ECF-TYPE SIGMA FACTO"/>
    <property type="match status" value="1"/>
</dbReference>
<comment type="similarity">
    <text evidence="1">Belongs to the sigma-70 factor family. ECF subfamily.</text>
</comment>
<dbReference type="InterPro" id="IPR014284">
    <property type="entry name" value="RNA_pol_sigma-70_dom"/>
</dbReference>
<dbReference type="PANTHER" id="PTHR43133:SF51">
    <property type="entry name" value="RNA POLYMERASE SIGMA FACTOR"/>
    <property type="match status" value="1"/>
</dbReference>
<dbReference type="Gene3D" id="1.10.10.10">
    <property type="entry name" value="Winged helix-like DNA-binding domain superfamily/Winged helix DNA-binding domain"/>
    <property type="match status" value="1"/>
</dbReference>
<accession>A0A127JYG1</accession>
<dbReference type="InterPro" id="IPR036388">
    <property type="entry name" value="WH-like_DNA-bd_sf"/>
</dbReference>
<dbReference type="Gene3D" id="1.10.1740.10">
    <property type="match status" value="1"/>
</dbReference>
<dbReference type="GO" id="GO:0006352">
    <property type="term" value="P:DNA-templated transcription initiation"/>
    <property type="evidence" value="ECO:0007669"/>
    <property type="project" value="InterPro"/>
</dbReference>
<feature type="domain" description="RNA polymerase sigma factor 70 region 4 type 2" evidence="6">
    <location>
        <begin position="144"/>
        <end position="194"/>
    </location>
</feature>
<organism evidence="7 8">
    <name type="scientific">Ramlibacter tataouinensis</name>
    <dbReference type="NCBI Taxonomy" id="94132"/>
    <lineage>
        <taxon>Bacteria</taxon>
        <taxon>Pseudomonadati</taxon>
        <taxon>Pseudomonadota</taxon>
        <taxon>Betaproteobacteria</taxon>
        <taxon>Burkholderiales</taxon>
        <taxon>Comamonadaceae</taxon>
        <taxon>Ramlibacter</taxon>
    </lineage>
</organism>
<dbReference type="InterPro" id="IPR013324">
    <property type="entry name" value="RNA_pol_sigma_r3/r4-like"/>
</dbReference>
<dbReference type="GO" id="GO:0016987">
    <property type="term" value="F:sigma factor activity"/>
    <property type="evidence" value="ECO:0007669"/>
    <property type="project" value="UniProtKB-KW"/>
</dbReference>
<dbReference type="EMBL" id="CP010951">
    <property type="protein sequence ID" value="AMO25017.1"/>
    <property type="molecule type" value="Genomic_DNA"/>
</dbReference>
<evidence type="ECO:0000259" key="6">
    <source>
        <dbReference type="Pfam" id="PF08281"/>
    </source>
</evidence>
<evidence type="ECO:0000256" key="3">
    <source>
        <dbReference type="ARBA" id="ARBA00023082"/>
    </source>
</evidence>
<dbReference type="RefSeq" id="WP_061503443.1">
    <property type="nucleotide sequence ID" value="NZ_CP010951.1"/>
</dbReference>
<dbReference type="InterPro" id="IPR013325">
    <property type="entry name" value="RNA_pol_sigma_r2"/>
</dbReference>
<dbReference type="Pfam" id="PF08281">
    <property type="entry name" value="Sigma70_r4_2"/>
    <property type="match status" value="1"/>
</dbReference>
<evidence type="ECO:0000259" key="5">
    <source>
        <dbReference type="Pfam" id="PF04542"/>
    </source>
</evidence>
<dbReference type="CDD" id="cd06171">
    <property type="entry name" value="Sigma70_r4"/>
    <property type="match status" value="1"/>
</dbReference>
<keyword evidence="4" id="KW-0804">Transcription</keyword>
<dbReference type="NCBIfam" id="TIGR02937">
    <property type="entry name" value="sigma70-ECF"/>
    <property type="match status" value="1"/>
</dbReference>
<dbReference type="PATRIC" id="fig|94132.3.peg.4493"/>
<dbReference type="NCBIfam" id="NF008888">
    <property type="entry name" value="PRK11922.1"/>
    <property type="match status" value="1"/>
</dbReference>
<dbReference type="InterPro" id="IPR039425">
    <property type="entry name" value="RNA_pol_sigma-70-like"/>
</dbReference>
<keyword evidence="3" id="KW-0731">Sigma factor</keyword>
<reference evidence="7 8" key="1">
    <citation type="journal article" date="2014" name="Int. J. Syst. Evol. Microbiol.">
        <title>Ramlibacter solisilvae sp. nov., isolated from forest soil, and emended description of the genus Ramlibacter.</title>
        <authorList>
            <person name="Lee H.J."/>
            <person name="Lee S.H."/>
            <person name="Lee S.S."/>
            <person name="Lee J.S."/>
            <person name="Kim Y."/>
            <person name="Kim S.C."/>
            <person name="Jeon C.O."/>
        </authorList>
    </citation>
    <scope>NUCLEOTIDE SEQUENCE [LARGE SCALE GENOMIC DNA]</scope>
    <source>
        <strain evidence="7 8">5-10</strain>
    </source>
</reference>
<sequence>MKPVSSPQDSRSVNDAELIQRVQAREASAFELLMRRHNRRLYRIAYSFLRDHAESEDALQDAYLAAFRSAERFRGEASLSTWLTRIVANECMTRMRRSARRNNIVPIVQAAVFSEEDEPMPEKDAGNEQETPDRQMLRSELRALLERRIEALPFDFRVVFMMRAVEDLSVEETAQCLGIPDATVRSRLFRARSLLRESIAQDLDLAERDVFDFAGERCDRVVARVMKAI</sequence>
<gene>
    <name evidence="7" type="ORF">UC35_22040</name>
</gene>
<dbReference type="SUPFAM" id="SSF88946">
    <property type="entry name" value="Sigma2 domain of RNA polymerase sigma factors"/>
    <property type="match status" value="1"/>
</dbReference>
<evidence type="ECO:0000256" key="2">
    <source>
        <dbReference type="ARBA" id="ARBA00023015"/>
    </source>
</evidence>
<dbReference type="AlphaFoldDB" id="A0A127JYG1"/>
<dbReference type="Pfam" id="PF04542">
    <property type="entry name" value="Sigma70_r2"/>
    <property type="match status" value="1"/>
</dbReference>
<name>A0A127JYG1_9BURK</name>
<proteinExistence type="inferred from homology"/>
<evidence type="ECO:0000313" key="8">
    <source>
        <dbReference type="Proteomes" id="UP000070433"/>
    </source>
</evidence>
<dbReference type="Proteomes" id="UP000070433">
    <property type="component" value="Chromosome"/>
</dbReference>
<dbReference type="GO" id="GO:0003677">
    <property type="term" value="F:DNA binding"/>
    <property type="evidence" value="ECO:0007669"/>
    <property type="project" value="InterPro"/>
</dbReference>
<dbReference type="InterPro" id="IPR013249">
    <property type="entry name" value="RNA_pol_sigma70_r4_t2"/>
</dbReference>
<dbReference type="InterPro" id="IPR007627">
    <property type="entry name" value="RNA_pol_sigma70_r2"/>
</dbReference>
<evidence type="ECO:0000313" key="7">
    <source>
        <dbReference type="EMBL" id="AMO25017.1"/>
    </source>
</evidence>
<keyword evidence="2" id="KW-0805">Transcription regulation</keyword>
<feature type="domain" description="RNA polymerase sigma-70 region 2" evidence="5">
    <location>
        <begin position="33"/>
        <end position="101"/>
    </location>
</feature>
<protein>
    <submittedName>
        <fullName evidence="7">RNA polymerase sigma factor</fullName>
    </submittedName>
</protein>
<dbReference type="OrthoDB" id="9780326at2"/>
<dbReference type="SUPFAM" id="SSF88659">
    <property type="entry name" value="Sigma3 and sigma4 domains of RNA polymerase sigma factors"/>
    <property type="match status" value="1"/>
</dbReference>